<dbReference type="SUPFAM" id="SSF47616">
    <property type="entry name" value="GST C-terminal domain-like"/>
    <property type="match status" value="1"/>
</dbReference>
<sequence length="190" mass="22230">MKLYGSTTSPYVRRIRVVLSQTPHEFINLQIFSGDDRELLASRNPALKVPCLEDDGRVILDSRIIYSYLSEKFDYKPLSWDEENMLTLIDAANDSFVQLLLLGRSDIDTSDDKLHFRLQKERIEATLTSLEKQLESGLFAAWRYPEICLYSLVDWVEFRELHSLADYPQLKAFREKHQDRIELTATDPRQ</sequence>
<accession>A0ABT2VQ48</accession>
<evidence type="ECO:0000313" key="2">
    <source>
        <dbReference type="EMBL" id="MCU7555442.1"/>
    </source>
</evidence>
<reference evidence="3" key="1">
    <citation type="submission" date="2023-07" db="EMBL/GenBank/DDBJ databases">
        <title>Study on multiphase classification of strain Alteromonas salexigens isolated from the Yellow Sea.</title>
        <authorList>
            <person name="Sun L."/>
        </authorList>
    </citation>
    <scope>NUCLEOTIDE SEQUENCE [LARGE SCALE GENOMIC DNA]</scope>
    <source>
        <strain evidence="3">ASW11-19</strain>
    </source>
</reference>
<evidence type="ECO:0000259" key="1">
    <source>
        <dbReference type="PROSITE" id="PS50404"/>
    </source>
</evidence>
<protein>
    <submittedName>
        <fullName evidence="2">Glutathione S-transferase family protein</fullName>
    </submittedName>
</protein>
<feature type="domain" description="GST N-terminal" evidence="1">
    <location>
        <begin position="1"/>
        <end position="77"/>
    </location>
</feature>
<dbReference type="InterPro" id="IPR036282">
    <property type="entry name" value="Glutathione-S-Trfase_C_sf"/>
</dbReference>
<gene>
    <name evidence="2" type="ORF">OCL06_12675</name>
</gene>
<dbReference type="Gene3D" id="3.40.30.10">
    <property type="entry name" value="Glutaredoxin"/>
    <property type="match status" value="1"/>
</dbReference>
<evidence type="ECO:0000313" key="3">
    <source>
        <dbReference type="Proteomes" id="UP001209257"/>
    </source>
</evidence>
<dbReference type="PANTHER" id="PTHR43968:SF6">
    <property type="entry name" value="GLUTATHIONE S-TRANSFERASE OMEGA"/>
    <property type="match status" value="1"/>
</dbReference>
<dbReference type="InterPro" id="IPR004045">
    <property type="entry name" value="Glutathione_S-Trfase_N"/>
</dbReference>
<organism evidence="2 3">
    <name type="scientific">Alteromonas salexigens</name>
    <dbReference type="NCBI Taxonomy" id="2982530"/>
    <lineage>
        <taxon>Bacteria</taxon>
        <taxon>Pseudomonadati</taxon>
        <taxon>Pseudomonadota</taxon>
        <taxon>Gammaproteobacteria</taxon>
        <taxon>Alteromonadales</taxon>
        <taxon>Alteromonadaceae</taxon>
        <taxon>Alteromonas/Salinimonas group</taxon>
        <taxon>Alteromonas</taxon>
    </lineage>
</organism>
<dbReference type="InterPro" id="IPR036249">
    <property type="entry name" value="Thioredoxin-like_sf"/>
</dbReference>
<proteinExistence type="predicted"/>
<dbReference type="Pfam" id="PF13417">
    <property type="entry name" value="GST_N_3"/>
    <property type="match status" value="1"/>
</dbReference>
<dbReference type="PROSITE" id="PS50404">
    <property type="entry name" value="GST_NTER"/>
    <property type="match status" value="1"/>
</dbReference>
<dbReference type="EMBL" id="JAOTJC010000011">
    <property type="protein sequence ID" value="MCU7555442.1"/>
    <property type="molecule type" value="Genomic_DNA"/>
</dbReference>
<dbReference type="PANTHER" id="PTHR43968">
    <property type="match status" value="1"/>
</dbReference>
<keyword evidence="3" id="KW-1185">Reference proteome</keyword>
<dbReference type="InterPro" id="IPR050983">
    <property type="entry name" value="GST_Omega/HSP26"/>
</dbReference>
<name>A0ABT2VQ48_9ALTE</name>
<dbReference type="SUPFAM" id="SSF52833">
    <property type="entry name" value="Thioredoxin-like"/>
    <property type="match status" value="1"/>
</dbReference>
<comment type="caution">
    <text evidence="2">The sequence shown here is derived from an EMBL/GenBank/DDBJ whole genome shotgun (WGS) entry which is preliminary data.</text>
</comment>
<dbReference type="Proteomes" id="UP001209257">
    <property type="component" value="Unassembled WGS sequence"/>
</dbReference>
<dbReference type="RefSeq" id="WP_262995103.1">
    <property type="nucleotide sequence ID" value="NZ_JAOTJC010000011.1"/>
</dbReference>
<dbReference type="Gene3D" id="1.20.1050.10">
    <property type="match status" value="1"/>
</dbReference>